<protein>
    <recommendedName>
        <fullName evidence="5">N-glycosylation protein EOS1</fullName>
    </recommendedName>
</protein>
<dbReference type="GeneID" id="18475212"/>
<organism evidence="3 4">
    <name type="scientific">Wallemia mellicola (strain ATCC MYA-4683 / CBS 633.66)</name>
    <name type="common">Wallemia sebi (CBS 633.66)</name>
    <dbReference type="NCBI Taxonomy" id="671144"/>
    <lineage>
        <taxon>Eukaryota</taxon>
        <taxon>Fungi</taxon>
        <taxon>Dikarya</taxon>
        <taxon>Basidiomycota</taxon>
        <taxon>Wallemiomycotina</taxon>
        <taxon>Wallemiomycetes</taxon>
        <taxon>Wallemiales</taxon>
        <taxon>Wallemiaceae</taxon>
        <taxon>Wallemia</taxon>
    </lineage>
</organism>
<feature type="region of interest" description="Disordered" evidence="1">
    <location>
        <begin position="1"/>
        <end position="27"/>
    </location>
</feature>
<keyword evidence="2" id="KW-1133">Transmembrane helix</keyword>
<accession>I4YK05</accession>
<evidence type="ECO:0000256" key="1">
    <source>
        <dbReference type="SAM" id="MobiDB-lite"/>
    </source>
</evidence>
<evidence type="ECO:0000313" key="3">
    <source>
        <dbReference type="EMBL" id="EIM24297.1"/>
    </source>
</evidence>
<dbReference type="Proteomes" id="UP000005242">
    <property type="component" value="Unassembled WGS sequence"/>
</dbReference>
<dbReference type="PANTHER" id="PTHR28147:SF1">
    <property type="entry name" value="N-GLYCOSYLATION PROTEIN EOS1"/>
    <property type="match status" value="1"/>
</dbReference>
<name>I4YK05_WALMC</name>
<dbReference type="Pfam" id="PF12326">
    <property type="entry name" value="EOS1"/>
    <property type="match status" value="1"/>
</dbReference>
<dbReference type="HOGENOM" id="CLU_1070399_0_0_1"/>
<feature type="transmembrane region" description="Helical" evidence="2">
    <location>
        <begin position="106"/>
        <end position="125"/>
    </location>
</feature>
<dbReference type="eggNOG" id="KOG2288">
    <property type="taxonomic scope" value="Eukaryota"/>
</dbReference>
<dbReference type="AlphaFoldDB" id="I4YK05"/>
<reference evidence="3 4" key="1">
    <citation type="journal article" date="2012" name="Fungal Genet. Biol.">
        <title>The genome of the xerotolerant mold Wallemia sebi reveals adaptations to osmotic stress and suggests cryptic sexual reproduction.</title>
        <authorList>
            <person name="Padamsee M."/>
            <person name="Kumar T.K.A."/>
            <person name="Riley R."/>
            <person name="Binder M."/>
            <person name="Boyd A."/>
            <person name="Calvo A.M."/>
            <person name="Furukawa K."/>
            <person name="Hesse C."/>
            <person name="Hohmann S."/>
            <person name="James T.Y."/>
            <person name="LaButti K."/>
            <person name="Lapidus A."/>
            <person name="Lindquist E."/>
            <person name="Lucas S."/>
            <person name="Miller K."/>
            <person name="Shantappa S."/>
            <person name="Grigoriev I.V."/>
            <person name="Hibbett D.S."/>
            <person name="McLaughlin D.J."/>
            <person name="Spatafora J.W."/>
            <person name="Aime M.C."/>
        </authorList>
    </citation>
    <scope>NUCLEOTIDE SEQUENCE [LARGE SCALE GENOMIC DNA]</scope>
    <source>
        <strain evidence="4">ATCC MYA-4683 / CBS 633.66</strain>
    </source>
</reference>
<feature type="transmembrane region" description="Helical" evidence="2">
    <location>
        <begin position="166"/>
        <end position="187"/>
    </location>
</feature>
<feature type="transmembrane region" description="Helical" evidence="2">
    <location>
        <begin position="137"/>
        <end position="154"/>
    </location>
</feature>
<keyword evidence="4" id="KW-1185">Reference proteome</keyword>
<dbReference type="InParanoid" id="I4YK05"/>
<dbReference type="OrthoDB" id="2139606at2759"/>
<evidence type="ECO:0000313" key="4">
    <source>
        <dbReference type="Proteomes" id="UP000005242"/>
    </source>
</evidence>
<dbReference type="OMA" id="SIARWYI"/>
<gene>
    <name evidence="3" type="ORF">WALSEDRAFT_67117</name>
</gene>
<dbReference type="PANTHER" id="PTHR28147">
    <property type="entry name" value="N-GLYCOSYLATION PROTEIN EOS1"/>
    <property type="match status" value="1"/>
</dbReference>
<dbReference type="GO" id="GO:0006487">
    <property type="term" value="P:protein N-linked glycosylation"/>
    <property type="evidence" value="ECO:0007669"/>
    <property type="project" value="TreeGrafter"/>
</dbReference>
<feature type="transmembrane region" description="Helical" evidence="2">
    <location>
        <begin position="64"/>
        <end position="86"/>
    </location>
</feature>
<proteinExistence type="predicted"/>
<evidence type="ECO:0000256" key="2">
    <source>
        <dbReference type="SAM" id="Phobius"/>
    </source>
</evidence>
<feature type="transmembrane region" description="Helical" evidence="2">
    <location>
        <begin position="207"/>
        <end position="228"/>
    </location>
</feature>
<sequence>MSFARSLSMSDDCETESEPPPYTPPIEIRHNYSDTLLTRLTHESQQSQNTLRLQRETTPISLTLIYQLLQLTSLLPALTGVLYLLIRTASPQRTLPNPSRIEYLASTPWAILTAVHSFQIISSMLHRWKHYYHPISVIIRLLSIQAASFPWIRVTLWVTSEPEKPLIAWIIVAYTTAISSTLARWYISNLSKSSKANQSRHLDINRLVTRTILPITTLSVLSLLFVLYDLYTTRLALTSNFGSNNNAIHISNLASLKIPS</sequence>
<dbReference type="GO" id="GO:0005789">
    <property type="term" value="C:endoplasmic reticulum membrane"/>
    <property type="evidence" value="ECO:0007669"/>
    <property type="project" value="InterPro"/>
</dbReference>
<dbReference type="EMBL" id="JH668223">
    <property type="protein sequence ID" value="EIM24297.1"/>
    <property type="molecule type" value="Genomic_DNA"/>
</dbReference>
<dbReference type="KEGG" id="wse:WALSEDRAFT_67117"/>
<dbReference type="RefSeq" id="XP_006956109.1">
    <property type="nucleotide sequence ID" value="XM_006956047.1"/>
</dbReference>
<dbReference type="GO" id="GO:0034599">
    <property type="term" value="P:cellular response to oxidative stress"/>
    <property type="evidence" value="ECO:0007669"/>
    <property type="project" value="InterPro"/>
</dbReference>
<dbReference type="STRING" id="671144.I4YK05"/>
<evidence type="ECO:0008006" key="5">
    <source>
        <dbReference type="Google" id="ProtNLM"/>
    </source>
</evidence>
<keyword evidence="2" id="KW-0472">Membrane</keyword>
<dbReference type="InterPro" id="IPR021100">
    <property type="entry name" value="N-glycosylation_EOS1"/>
</dbReference>
<keyword evidence="2" id="KW-0812">Transmembrane</keyword>